<keyword evidence="3" id="KW-0808">Transferase</keyword>
<dbReference type="InterPro" id="IPR017795">
    <property type="entry name" value="ABBA_NscD-like"/>
</dbReference>
<evidence type="ECO:0000256" key="1">
    <source>
        <dbReference type="ARBA" id="ARBA00005179"/>
    </source>
</evidence>
<dbReference type="Pfam" id="PF11991">
    <property type="entry name" value="Trp_DMAT"/>
    <property type="match status" value="1"/>
</dbReference>
<dbReference type="PANTHER" id="PTHR40627">
    <property type="entry name" value="INDOLE PRENYLTRANSFERASE TDIB-RELATED"/>
    <property type="match status" value="1"/>
</dbReference>
<protein>
    <submittedName>
        <fullName evidence="4">Aromatic prenyltransferase</fullName>
    </submittedName>
</protein>
<dbReference type="NCBIfam" id="TIGR03429">
    <property type="entry name" value="arom_pren_DMATS"/>
    <property type="match status" value="1"/>
</dbReference>
<evidence type="ECO:0000256" key="2">
    <source>
        <dbReference type="ARBA" id="ARBA00010209"/>
    </source>
</evidence>
<dbReference type="InterPro" id="IPR033964">
    <property type="entry name" value="ABBA"/>
</dbReference>
<reference evidence="4 5" key="1">
    <citation type="submission" date="2024-07" db="EMBL/GenBank/DDBJ databases">
        <title>Section-level genome sequencing and comparative genomics of Aspergillus sections Usti and Cavernicolus.</title>
        <authorList>
            <consortium name="Lawrence Berkeley National Laboratory"/>
            <person name="Nybo J.L."/>
            <person name="Vesth T.C."/>
            <person name="Theobald S."/>
            <person name="Frisvad J.C."/>
            <person name="Larsen T.O."/>
            <person name="Kjaerboelling I."/>
            <person name="Rothschild-Mancinelli K."/>
            <person name="Lyhne E.K."/>
            <person name="Kogle M.E."/>
            <person name="Barry K."/>
            <person name="Clum A."/>
            <person name="Na H."/>
            <person name="Ledsgaard L."/>
            <person name="Lin J."/>
            <person name="Lipzen A."/>
            <person name="Kuo A."/>
            <person name="Riley R."/>
            <person name="Mondo S."/>
            <person name="LaButti K."/>
            <person name="Haridas S."/>
            <person name="Pangalinan J."/>
            <person name="Salamov A.A."/>
            <person name="Simmons B.A."/>
            <person name="Magnuson J.K."/>
            <person name="Chen J."/>
            <person name="Drula E."/>
            <person name="Henrissat B."/>
            <person name="Wiebenga A."/>
            <person name="Lubbers R.J."/>
            <person name="Gomes A.C."/>
            <person name="Makela M.R."/>
            <person name="Stajich J."/>
            <person name="Grigoriev I.V."/>
            <person name="Mortensen U.H."/>
            <person name="De vries R.P."/>
            <person name="Baker S.E."/>
            <person name="Andersen M.R."/>
        </authorList>
    </citation>
    <scope>NUCLEOTIDE SEQUENCE [LARGE SCALE GENOMIC DNA]</scope>
    <source>
        <strain evidence="4 5">CBS 600.67</strain>
    </source>
</reference>
<evidence type="ECO:0000313" key="5">
    <source>
        <dbReference type="Proteomes" id="UP001610335"/>
    </source>
</evidence>
<keyword evidence="5" id="KW-1185">Reference proteome</keyword>
<dbReference type="InterPro" id="IPR012148">
    <property type="entry name" value="ABBA_DMATS-like"/>
</dbReference>
<dbReference type="PANTHER" id="PTHR40627:SF4">
    <property type="entry name" value="PRENYLTRANSFERASE ASQH1-RELATED"/>
    <property type="match status" value="1"/>
</dbReference>
<proteinExistence type="inferred from homology"/>
<comment type="similarity">
    <text evidence="2">Belongs to the tryptophan dimethylallyltransferase family.</text>
</comment>
<evidence type="ECO:0000256" key="3">
    <source>
        <dbReference type="ARBA" id="ARBA00022679"/>
    </source>
</evidence>
<dbReference type="PIRSF" id="PIRSF000509">
    <property type="entry name" value="Trp_DMAT"/>
    <property type="match status" value="1"/>
</dbReference>
<sequence length="431" mass="48729">MATSNGIHKNTAERISVWEAVSRWLPSRDADSDYWWQVTGPQMATMFEEAGYSREQQYENLLIHYHWTAHADGRLKWNCILTEHGISMVYSWKWNDANPSSKPDIRIGFEPIGEHSGTALDPLNQLSSKELLHSFARRMPLDLTWANHFLSTFYDPDTRYWQANESGLPLATTMMLGYDFLHDGLTLKTYFFPRPAGQRLLPMERWDSALREVLSVNNISGTTALDTLLDFLKTNPEGKLLMPTGLAIDNGTNSPTGSPSSRLKFYFRGPKTTFASVREIMSLGGRISGLDPQFESLHNLLTDVTGLPTNYPDDADVPIYHGFGTGSSPLGRAAYYLYYFDISPQAEQPDIKFYTPLAHYGQNDLQSAHGITRWMESQGRGAYCENYLRMLGKVAGERKLETGNGLQSYLSCLFKRDGGLDVTSYFLTERC</sequence>
<dbReference type="SFLD" id="SFLDS00036">
    <property type="entry name" value="Aromatic_Prenyltransferase"/>
    <property type="match status" value="1"/>
</dbReference>
<comment type="caution">
    <text evidence="4">The sequence shown here is derived from an EMBL/GenBank/DDBJ whole genome shotgun (WGS) entry which is preliminary data.</text>
</comment>
<dbReference type="EMBL" id="JBFXLS010000009">
    <property type="protein sequence ID" value="KAL2831497.1"/>
    <property type="molecule type" value="Genomic_DNA"/>
</dbReference>
<organism evidence="4 5">
    <name type="scientific">Aspergillus cavernicola</name>
    <dbReference type="NCBI Taxonomy" id="176166"/>
    <lineage>
        <taxon>Eukaryota</taxon>
        <taxon>Fungi</taxon>
        <taxon>Dikarya</taxon>
        <taxon>Ascomycota</taxon>
        <taxon>Pezizomycotina</taxon>
        <taxon>Eurotiomycetes</taxon>
        <taxon>Eurotiomycetidae</taxon>
        <taxon>Eurotiales</taxon>
        <taxon>Aspergillaceae</taxon>
        <taxon>Aspergillus</taxon>
        <taxon>Aspergillus subgen. Nidulantes</taxon>
    </lineage>
</organism>
<name>A0ABR4IV89_9EURO</name>
<dbReference type="Proteomes" id="UP001610335">
    <property type="component" value="Unassembled WGS sequence"/>
</dbReference>
<dbReference type="CDD" id="cd13929">
    <property type="entry name" value="PT-DMATS_CymD"/>
    <property type="match status" value="1"/>
</dbReference>
<gene>
    <name evidence="4" type="ORF">BDW59DRAFT_182144</name>
</gene>
<evidence type="ECO:0000313" key="4">
    <source>
        <dbReference type="EMBL" id="KAL2831497.1"/>
    </source>
</evidence>
<accession>A0ABR4IV89</accession>
<comment type="pathway">
    <text evidence="1">Secondary metabolite biosynthesis.</text>
</comment>